<comment type="caution">
    <text evidence="7">The sequence shown here is derived from an EMBL/GenBank/DDBJ whole genome shotgun (WGS) entry which is preliminary data.</text>
</comment>
<evidence type="ECO:0000256" key="3">
    <source>
        <dbReference type="ARBA" id="ARBA00022989"/>
    </source>
</evidence>
<keyword evidence="8" id="KW-1185">Reference proteome</keyword>
<organism evidence="7 8">
    <name type="scientific">Roseospira marina</name>
    <dbReference type="NCBI Taxonomy" id="140057"/>
    <lineage>
        <taxon>Bacteria</taxon>
        <taxon>Pseudomonadati</taxon>
        <taxon>Pseudomonadota</taxon>
        <taxon>Alphaproteobacteria</taxon>
        <taxon>Rhodospirillales</taxon>
        <taxon>Rhodospirillaceae</taxon>
        <taxon>Roseospira</taxon>
    </lineage>
</organism>
<dbReference type="NCBIfam" id="NF001323">
    <property type="entry name" value="PRK00259.1-1"/>
    <property type="match status" value="1"/>
</dbReference>
<comment type="subcellular location">
    <subcellularLocation>
        <location evidence="5">Cell inner membrane</location>
        <topology evidence="5">Multi-pass membrane protein</topology>
    </subcellularLocation>
</comment>
<name>A0A5M6I8R8_9PROT</name>
<dbReference type="PANTHER" id="PTHR36917">
    <property type="entry name" value="INTRACELLULAR SEPTATION PROTEIN A-RELATED"/>
    <property type="match status" value="1"/>
</dbReference>
<feature type="transmembrane region" description="Helical" evidence="5">
    <location>
        <begin position="106"/>
        <end position="126"/>
    </location>
</feature>
<dbReference type="OrthoDB" id="9788219at2"/>
<evidence type="ECO:0000256" key="5">
    <source>
        <dbReference type="HAMAP-Rule" id="MF_00189"/>
    </source>
</evidence>
<keyword evidence="1 5" id="KW-1003">Cell membrane</keyword>
<sequence>MSAAPASPPPSPSSPPPETGAGDGQWLKLVLEAGPLLVFFLSNAWFGLIPGTAAFIVATAISLVASRVLMGRVPIMPLVGAVFVFVFGGLTVLLEDDLFIKIKPTIVNLLFAGLLTAGLMTGRHFLKLVFDGAFHLTDRGWTLLTVRWIGFFLVLAALNEVVWRGFSSDTWVTFKVFGILPLTLVFSLAQVPLLMRHKVEDAPPASGAGG</sequence>
<dbReference type="EMBL" id="VWPJ01000015">
    <property type="protein sequence ID" value="KAA5604654.1"/>
    <property type="molecule type" value="Genomic_DNA"/>
</dbReference>
<dbReference type="RefSeq" id="WP_150063193.1">
    <property type="nucleotide sequence ID" value="NZ_JACHII010000011.1"/>
</dbReference>
<proteinExistence type="inferred from homology"/>
<evidence type="ECO:0000313" key="8">
    <source>
        <dbReference type="Proteomes" id="UP000324065"/>
    </source>
</evidence>
<dbReference type="AlphaFoldDB" id="A0A5M6I8R8"/>
<dbReference type="Pfam" id="PF04279">
    <property type="entry name" value="IspA"/>
    <property type="match status" value="1"/>
</dbReference>
<dbReference type="GO" id="GO:0005886">
    <property type="term" value="C:plasma membrane"/>
    <property type="evidence" value="ECO:0007669"/>
    <property type="project" value="UniProtKB-SubCell"/>
</dbReference>
<evidence type="ECO:0000256" key="2">
    <source>
        <dbReference type="ARBA" id="ARBA00022692"/>
    </source>
</evidence>
<gene>
    <name evidence="5" type="primary">yciB</name>
    <name evidence="7" type="ORF">F1188_14665</name>
</gene>
<dbReference type="InterPro" id="IPR006008">
    <property type="entry name" value="YciB"/>
</dbReference>
<feature type="region of interest" description="Disordered" evidence="6">
    <location>
        <begin position="1"/>
        <end position="21"/>
    </location>
</feature>
<evidence type="ECO:0000256" key="6">
    <source>
        <dbReference type="SAM" id="MobiDB-lite"/>
    </source>
</evidence>
<comment type="similarity">
    <text evidence="5">Belongs to the YciB family.</text>
</comment>
<evidence type="ECO:0000256" key="4">
    <source>
        <dbReference type="ARBA" id="ARBA00023136"/>
    </source>
</evidence>
<dbReference type="HAMAP" id="MF_00189">
    <property type="entry name" value="YciB"/>
    <property type="match status" value="1"/>
</dbReference>
<comment type="function">
    <text evidence="5">Plays a role in cell envelope biogenesis, maintenance of cell envelope integrity and membrane homeostasis.</text>
</comment>
<protein>
    <recommendedName>
        <fullName evidence="5">Inner membrane-spanning protein YciB</fullName>
    </recommendedName>
</protein>
<keyword evidence="3 5" id="KW-1133">Transmembrane helix</keyword>
<keyword evidence="5" id="KW-0997">Cell inner membrane</keyword>
<dbReference type="Proteomes" id="UP000324065">
    <property type="component" value="Unassembled WGS sequence"/>
</dbReference>
<evidence type="ECO:0000313" key="7">
    <source>
        <dbReference type="EMBL" id="KAA5604654.1"/>
    </source>
</evidence>
<keyword evidence="4 5" id="KW-0472">Membrane</keyword>
<feature type="compositionally biased region" description="Pro residues" evidence="6">
    <location>
        <begin position="1"/>
        <end position="18"/>
    </location>
</feature>
<keyword evidence="2 5" id="KW-0812">Transmembrane</keyword>
<feature type="transmembrane region" description="Helical" evidence="5">
    <location>
        <begin position="138"/>
        <end position="158"/>
    </location>
</feature>
<reference evidence="7 8" key="1">
    <citation type="submission" date="2019-09" db="EMBL/GenBank/DDBJ databases">
        <title>Genome sequence of Roseospira marina, one of the more divergent members of the non-sulfur purple photosynthetic bacterial family, the Rhodospirillaceae.</title>
        <authorList>
            <person name="Meyer T."/>
            <person name="Kyndt J."/>
        </authorList>
    </citation>
    <scope>NUCLEOTIDE SEQUENCE [LARGE SCALE GENOMIC DNA]</scope>
    <source>
        <strain evidence="7 8">DSM 15113</strain>
    </source>
</reference>
<evidence type="ECO:0000256" key="1">
    <source>
        <dbReference type="ARBA" id="ARBA00022475"/>
    </source>
</evidence>
<dbReference type="NCBIfam" id="TIGR00997">
    <property type="entry name" value="ispZ"/>
    <property type="match status" value="1"/>
</dbReference>
<accession>A0A5M6I8R8</accession>
<feature type="transmembrane region" description="Helical" evidence="5">
    <location>
        <begin position="170"/>
        <end position="189"/>
    </location>
</feature>
<dbReference type="PANTHER" id="PTHR36917:SF1">
    <property type="entry name" value="INNER MEMBRANE-SPANNING PROTEIN YCIB"/>
    <property type="match status" value="1"/>
</dbReference>
<feature type="transmembrane region" description="Helical" evidence="5">
    <location>
        <begin position="75"/>
        <end position="94"/>
    </location>
</feature>
<feature type="transmembrane region" description="Helical" evidence="5">
    <location>
        <begin position="36"/>
        <end position="63"/>
    </location>
</feature>